<dbReference type="EMBL" id="CP034206">
    <property type="protein sequence ID" value="QBZ59938.1"/>
    <property type="molecule type" value="Genomic_DNA"/>
</dbReference>
<organism evidence="1 2">
    <name type="scientific">Pyricularia oryzae</name>
    <name type="common">Rice blast fungus</name>
    <name type="synonym">Magnaporthe oryzae</name>
    <dbReference type="NCBI Taxonomy" id="318829"/>
    <lineage>
        <taxon>Eukaryota</taxon>
        <taxon>Fungi</taxon>
        <taxon>Dikarya</taxon>
        <taxon>Ascomycota</taxon>
        <taxon>Pezizomycotina</taxon>
        <taxon>Sordariomycetes</taxon>
        <taxon>Sordariomycetidae</taxon>
        <taxon>Magnaporthales</taxon>
        <taxon>Pyriculariaceae</taxon>
        <taxon>Pyricularia</taxon>
    </lineage>
</organism>
<evidence type="ECO:0000313" key="2">
    <source>
        <dbReference type="Proteomes" id="UP000294847"/>
    </source>
</evidence>
<gene>
    <name evidence="1" type="ORF">PoMZ_04906</name>
</gene>
<dbReference type="AlphaFoldDB" id="A0A4P7NAZ0"/>
<protein>
    <submittedName>
        <fullName evidence="1">Uncharacterized protein</fullName>
    </submittedName>
</protein>
<dbReference type="Proteomes" id="UP000294847">
    <property type="component" value="Chromosome 3"/>
</dbReference>
<name>A0A4P7NAZ0_PYROR</name>
<accession>A0A4P7NAZ0</accession>
<proteinExistence type="predicted"/>
<reference evidence="1 2" key="1">
    <citation type="journal article" date="2019" name="Mol. Biol. Evol.">
        <title>Blast fungal genomes show frequent chromosomal changes, gene gains and losses, and effector gene turnover.</title>
        <authorList>
            <person name="Gomez Luciano L.B."/>
            <person name="Jason Tsai I."/>
            <person name="Chuma I."/>
            <person name="Tosa Y."/>
            <person name="Chen Y.H."/>
            <person name="Li J.Y."/>
            <person name="Li M.Y."/>
            <person name="Jade Lu M.Y."/>
            <person name="Nakayashiki H."/>
            <person name="Li W.H."/>
        </authorList>
    </citation>
    <scope>NUCLEOTIDE SEQUENCE [LARGE SCALE GENOMIC DNA]</scope>
    <source>
        <strain evidence="1">MZ5-1-6</strain>
    </source>
</reference>
<evidence type="ECO:0000313" key="1">
    <source>
        <dbReference type="EMBL" id="QBZ59938.1"/>
    </source>
</evidence>
<sequence>MQAAVSPGPEPPVGWGSVYSVFDLVRLRRHAHMQGLTAEGMRWCAFPGGCRTFDLIDAVVGEVWDQALRAGSEVGELFLNVQRRDEEVESDR</sequence>